<dbReference type="Gene3D" id="1.10.287.1260">
    <property type="match status" value="1"/>
</dbReference>
<feature type="compositionally biased region" description="Polar residues" evidence="6">
    <location>
        <begin position="524"/>
        <end position="540"/>
    </location>
</feature>
<dbReference type="InterPro" id="IPR057483">
    <property type="entry name" value="MSL2/3_TM_dom"/>
</dbReference>
<evidence type="ECO:0000256" key="6">
    <source>
        <dbReference type="SAM" id="MobiDB-lite"/>
    </source>
</evidence>
<dbReference type="PANTHER" id="PTHR43634">
    <property type="entry name" value="OW CONDUCTANCE MECHANOSENSITIVE CHANNEL"/>
    <property type="match status" value="1"/>
</dbReference>
<dbReference type="Gene3D" id="2.30.30.60">
    <property type="match status" value="1"/>
</dbReference>
<dbReference type="OMA" id="AHNDPSI"/>
<evidence type="ECO:0000256" key="2">
    <source>
        <dbReference type="ARBA" id="ARBA00008017"/>
    </source>
</evidence>
<dbReference type="GO" id="GO:0055085">
    <property type="term" value="P:transmembrane transport"/>
    <property type="evidence" value="ECO:0007669"/>
    <property type="project" value="InterPro"/>
</dbReference>
<dbReference type="AlphaFoldDB" id="A0A8T2TQY6"/>
<evidence type="ECO:0000313" key="10">
    <source>
        <dbReference type="EMBL" id="KAH7424156.1"/>
    </source>
</evidence>
<dbReference type="Pfam" id="PF25237">
    <property type="entry name" value="MSL2_3"/>
    <property type="match status" value="1"/>
</dbReference>
<feature type="compositionally biased region" description="Basic and acidic residues" evidence="6">
    <location>
        <begin position="666"/>
        <end position="686"/>
    </location>
</feature>
<keyword evidence="4" id="KW-1133">Transmembrane helix</keyword>
<evidence type="ECO:0000259" key="9">
    <source>
        <dbReference type="Pfam" id="PF25237"/>
    </source>
</evidence>
<evidence type="ECO:0000256" key="1">
    <source>
        <dbReference type="ARBA" id="ARBA00004141"/>
    </source>
</evidence>
<feature type="compositionally biased region" description="Polar residues" evidence="6">
    <location>
        <begin position="632"/>
        <end position="657"/>
    </location>
</feature>
<proteinExistence type="inferred from homology"/>
<sequence>MCILQLHQVGCSDVYKEFNPAQGQWLLLKPRCHIHLRASHSRLDCSLNNKRSSWFGISKHSGGSHIPIIHGRKPLLCAASSLISFPSKGFATTAKDLARSSLASILKIVQESELFRQCAIPATVIVFTLWGLGPLLRVIHRASRQGDDTSWKDSQMYYIFRSFVRPVLLWVGVIFVCRAFDPLVLSTETSQAIKQRFLNFVRSLATVLTFAQCSISISHQMQKGSSDGQSSQESRSLGAQFVNNTVYTAVWVAAGCLFMELLGFSTQRWLTAGGLGTVLITLAGREIFTNFLSSIMIHATRPFVLNEWIQTKIDGYEVSGTVEHVGWWSPTIIRGDDREAVHIPNHKFTVSIVRNLSQKSHWRIKTHFGISHLDVSKVPSIVADMRKVLAKHPQVEQRRLHRRVFFDNINPENQAIMVLVSCFVKTPHFEEYLRVKEVILLDLLKVISHHNARLATPIRSVQRVLDDTASAYRDMNRPAEAQGRPYLLVEATAVSNGQRDSEQSGTLKNGASNAKEGGGRTEVSDSSSGNENLESLTDSRVPSKHKPQLEGLDSMGLNSKDITLLGAAFEKPPAHIPESSEDHNQLYDHTAVKPVSESSPYKHNKVSIKTPEQPVESRVADQEKNHIRPTEGSLQQTGKNYQRPVSNGSSHLDSMQSGEGDCAQQEELKEPWKEEAEARLDTKKSESAVPRGSQSKLDIGRGSGAVNSSATKSQLEENLVLGVALDGPKRTLPLDEVAPVAQQKELVALHNSNSSTTKERRDASPTASQNASDSKEQ</sequence>
<evidence type="ECO:0000256" key="5">
    <source>
        <dbReference type="ARBA" id="ARBA00023136"/>
    </source>
</evidence>
<name>A0A8T2TQY6_CERRI</name>
<dbReference type="InterPro" id="IPR056876">
    <property type="entry name" value="Msl2-3_C"/>
</dbReference>
<feature type="compositionally biased region" description="Polar residues" evidence="6">
    <location>
        <begin position="765"/>
        <end position="777"/>
    </location>
</feature>
<comment type="subcellular location">
    <subcellularLocation>
        <location evidence="1">Membrane</location>
        <topology evidence="1">Multi-pass membrane protein</topology>
    </subcellularLocation>
</comment>
<dbReference type="Pfam" id="PF24956">
    <property type="entry name" value="Msl2-3_C"/>
    <property type="match status" value="1"/>
</dbReference>
<dbReference type="EMBL" id="CM035417">
    <property type="protein sequence ID" value="KAH7424155.1"/>
    <property type="molecule type" value="Genomic_DNA"/>
</dbReference>
<dbReference type="EMBL" id="CM035417">
    <property type="protein sequence ID" value="KAH7424158.1"/>
    <property type="molecule type" value="Genomic_DNA"/>
</dbReference>
<feature type="domain" description="Mechanosensitive ion channel MscS" evidence="7">
    <location>
        <begin position="287"/>
        <end position="357"/>
    </location>
</feature>
<dbReference type="SUPFAM" id="SSF50182">
    <property type="entry name" value="Sm-like ribonucleoproteins"/>
    <property type="match status" value="1"/>
</dbReference>
<organism evidence="10 11">
    <name type="scientific">Ceratopteris richardii</name>
    <name type="common">Triangle waterfern</name>
    <dbReference type="NCBI Taxonomy" id="49495"/>
    <lineage>
        <taxon>Eukaryota</taxon>
        <taxon>Viridiplantae</taxon>
        <taxon>Streptophyta</taxon>
        <taxon>Embryophyta</taxon>
        <taxon>Tracheophyta</taxon>
        <taxon>Polypodiopsida</taxon>
        <taxon>Polypodiidae</taxon>
        <taxon>Polypodiales</taxon>
        <taxon>Pteridineae</taxon>
        <taxon>Pteridaceae</taxon>
        <taxon>Parkerioideae</taxon>
        <taxon>Ceratopteris</taxon>
    </lineage>
</organism>
<feature type="compositionally biased region" description="Polar residues" evidence="6">
    <location>
        <begin position="494"/>
        <end position="512"/>
    </location>
</feature>
<comment type="caution">
    <text evidence="10">The sequence shown here is derived from an EMBL/GenBank/DDBJ whole genome shotgun (WGS) entry which is preliminary data.</text>
</comment>
<dbReference type="PANTHER" id="PTHR43634:SF2">
    <property type="entry name" value="LOW CONDUCTANCE MECHANOSENSITIVE CHANNEL YNAI"/>
    <property type="match status" value="1"/>
</dbReference>
<evidence type="ECO:0000256" key="4">
    <source>
        <dbReference type="ARBA" id="ARBA00022989"/>
    </source>
</evidence>
<feature type="region of interest" description="Disordered" evidence="6">
    <location>
        <begin position="747"/>
        <end position="777"/>
    </location>
</feature>
<dbReference type="Pfam" id="PF00924">
    <property type="entry name" value="MS_channel_2nd"/>
    <property type="match status" value="1"/>
</dbReference>
<evidence type="ECO:0000313" key="11">
    <source>
        <dbReference type="Proteomes" id="UP000825935"/>
    </source>
</evidence>
<reference evidence="10" key="1">
    <citation type="submission" date="2021-08" db="EMBL/GenBank/DDBJ databases">
        <title>WGS assembly of Ceratopteris richardii.</title>
        <authorList>
            <person name="Marchant D.B."/>
            <person name="Chen G."/>
            <person name="Jenkins J."/>
            <person name="Shu S."/>
            <person name="Leebens-Mack J."/>
            <person name="Grimwood J."/>
            <person name="Schmutz J."/>
            <person name="Soltis P."/>
            <person name="Soltis D."/>
            <person name="Chen Z.-H."/>
        </authorList>
    </citation>
    <scope>NUCLEOTIDE SEQUENCE</scope>
    <source>
        <strain evidence="10">Whitten #5841</strain>
        <tissue evidence="10">Leaf</tissue>
    </source>
</reference>
<dbReference type="OrthoDB" id="1676006at2759"/>
<feature type="compositionally biased region" description="Basic and acidic residues" evidence="6">
    <location>
        <begin position="618"/>
        <end position="629"/>
    </location>
</feature>
<comment type="similarity">
    <text evidence="2">Belongs to the MscS (TC 1.A.23) family.</text>
</comment>
<evidence type="ECO:0000259" key="7">
    <source>
        <dbReference type="Pfam" id="PF00924"/>
    </source>
</evidence>
<protein>
    <submittedName>
        <fullName evidence="10">Uncharacterized protein</fullName>
    </submittedName>
</protein>
<dbReference type="Proteomes" id="UP000825935">
    <property type="component" value="Chromosome 12"/>
</dbReference>
<feature type="domain" description="Mechanosensitive channel protein 2/3 transmembrane" evidence="9">
    <location>
        <begin position="157"/>
        <end position="285"/>
    </location>
</feature>
<feature type="region of interest" description="Disordered" evidence="6">
    <location>
        <begin position="494"/>
        <end position="555"/>
    </location>
</feature>
<keyword evidence="11" id="KW-1185">Reference proteome</keyword>
<evidence type="ECO:0000259" key="8">
    <source>
        <dbReference type="Pfam" id="PF24956"/>
    </source>
</evidence>
<keyword evidence="5" id="KW-0472">Membrane</keyword>
<keyword evidence="3" id="KW-0812">Transmembrane</keyword>
<accession>A0A8T2TQY6</accession>
<dbReference type="InterPro" id="IPR010920">
    <property type="entry name" value="LSM_dom_sf"/>
</dbReference>
<gene>
    <name evidence="10" type="ORF">KP509_12G093100</name>
</gene>
<dbReference type="InterPro" id="IPR023408">
    <property type="entry name" value="MscS_beta-dom_sf"/>
</dbReference>
<feature type="region of interest" description="Disordered" evidence="6">
    <location>
        <begin position="592"/>
        <end position="714"/>
    </location>
</feature>
<dbReference type="InterPro" id="IPR006685">
    <property type="entry name" value="MscS_channel_2nd"/>
</dbReference>
<dbReference type="InterPro" id="IPR045042">
    <property type="entry name" value="YnaI-like"/>
</dbReference>
<dbReference type="EMBL" id="CM035417">
    <property type="protein sequence ID" value="KAH7424156.1"/>
    <property type="molecule type" value="Genomic_DNA"/>
</dbReference>
<evidence type="ECO:0000256" key="3">
    <source>
        <dbReference type="ARBA" id="ARBA00022692"/>
    </source>
</evidence>
<dbReference type="GO" id="GO:0016020">
    <property type="term" value="C:membrane"/>
    <property type="evidence" value="ECO:0007669"/>
    <property type="project" value="UniProtKB-SubCell"/>
</dbReference>
<feature type="domain" description="Mechanosensitive ion channel protein 2/3 C-terminal" evidence="8">
    <location>
        <begin position="362"/>
        <end position="448"/>
    </location>
</feature>